<dbReference type="OrthoDB" id="4294713at2759"/>
<comment type="caution">
    <text evidence="1">The sequence shown here is derived from an EMBL/GenBank/DDBJ whole genome shotgun (WGS) entry which is preliminary data.</text>
</comment>
<proteinExistence type="predicted"/>
<evidence type="ECO:0000313" key="2">
    <source>
        <dbReference type="Proteomes" id="UP001141434"/>
    </source>
</evidence>
<organism evidence="1 2">
    <name type="scientific">Penicillium alfredii</name>
    <dbReference type="NCBI Taxonomy" id="1506179"/>
    <lineage>
        <taxon>Eukaryota</taxon>
        <taxon>Fungi</taxon>
        <taxon>Dikarya</taxon>
        <taxon>Ascomycota</taxon>
        <taxon>Pezizomycotina</taxon>
        <taxon>Eurotiomycetes</taxon>
        <taxon>Eurotiomycetidae</taxon>
        <taxon>Eurotiales</taxon>
        <taxon>Aspergillaceae</taxon>
        <taxon>Penicillium</taxon>
    </lineage>
</organism>
<reference evidence="1" key="2">
    <citation type="journal article" date="2023" name="IMA Fungus">
        <title>Comparative genomic study of the Penicillium genus elucidates a diverse pangenome and 15 lateral gene transfer events.</title>
        <authorList>
            <person name="Petersen C."/>
            <person name="Sorensen T."/>
            <person name="Nielsen M.R."/>
            <person name="Sondergaard T.E."/>
            <person name="Sorensen J.L."/>
            <person name="Fitzpatrick D.A."/>
            <person name="Frisvad J.C."/>
            <person name="Nielsen K.L."/>
        </authorList>
    </citation>
    <scope>NUCLEOTIDE SEQUENCE</scope>
    <source>
        <strain evidence="1">IBT 34128</strain>
    </source>
</reference>
<keyword evidence="2" id="KW-1185">Reference proteome</keyword>
<accession>A0A9W9JU77</accession>
<dbReference type="AlphaFoldDB" id="A0A9W9JU77"/>
<reference evidence="1" key="1">
    <citation type="submission" date="2022-11" db="EMBL/GenBank/DDBJ databases">
        <authorList>
            <person name="Petersen C."/>
        </authorList>
    </citation>
    <scope>NUCLEOTIDE SEQUENCE</scope>
    <source>
        <strain evidence="1">IBT 34128</strain>
    </source>
</reference>
<gene>
    <name evidence="1" type="ORF">NUU61_009984</name>
</gene>
<dbReference type="Proteomes" id="UP001141434">
    <property type="component" value="Unassembled WGS sequence"/>
</dbReference>
<protein>
    <submittedName>
        <fullName evidence="1">Uncharacterized protein</fullName>
    </submittedName>
</protein>
<name>A0A9W9JU77_9EURO</name>
<dbReference type="RefSeq" id="XP_056507007.1">
    <property type="nucleotide sequence ID" value="XM_056660509.1"/>
</dbReference>
<dbReference type="GeneID" id="81399678"/>
<sequence>MNDTWWLKSAKPLVGALSSKDANAEFRSADTCKVCNTDYELKVSPFGDARALVVTRWINLGSGQDPLDPRWLMHAREPTSKGPVWLEKSDMAISPRVLFETACSSDQSLEARPSRNFAYLQDRRYEEVLKT</sequence>
<dbReference type="EMBL" id="JAPMSZ010000012">
    <property type="protein sequence ID" value="KAJ5081720.1"/>
    <property type="molecule type" value="Genomic_DNA"/>
</dbReference>
<evidence type="ECO:0000313" key="1">
    <source>
        <dbReference type="EMBL" id="KAJ5081720.1"/>
    </source>
</evidence>